<gene>
    <name evidence="2" type="ORF">K227x_22820</name>
</gene>
<dbReference type="InterPro" id="IPR025668">
    <property type="entry name" value="Tnp_DDE_dom"/>
</dbReference>
<dbReference type="KEGG" id="rlc:K227x_22820"/>
<dbReference type="Pfam" id="PF13701">
    <property type="entry name" value="DDE_Tnp_1_4"/>
    <property type="match status" value="1"/>
</dbReference>
<dbReference type="EMBL" id="CP036525">
    <property type="protein sequence ID" value="QDT03897.1"/>
    <property type="molecule type" value="Genomic_DNA"/>
</dbReference>
<protein>
    <recommendedName>
        <fullName evidence="1">Transposase DDE domain-containing protein</fullName>
    </recommendedName>
</protein>
<evidence type="ECO:0000313" key="3">
    <source>
        <dbReference type="Proteomes" id="UP000318538"/>
    </source>
</evidence>
<evidence type="ECO:0000313" key="2">
    <source>
        <dbReference type="EMBL" id="QDT03897.1"/>
    </source>
</evidence>
<feature type="domain" description="Transposase DDE" evidence="1">
    <location>
        <begin position="8"/>
        <end position="63"/>
    </location>
</feature>
<dbReference type="AlphaFoldDB" id="A0A517N9T1"/>
<evidence type="ECO:0000259" key="1">
    <source>
        <dbReference type="Pfam" id="PF13701"/>
    </source>
</evidence>
<dbReference type="Proteomes" id="UP000318538">
    <property type="component" value="Chromosome"/>
</dbReference>
<reference evidence="2 3" key="1">
    <citation type="submission" date="2019-02" db="EMBL/GenBank/DDBJ databases">
        <title>Deep-cultivation of Planctomycetes and their phenomic and genomic characterization uncovers novel biology.</title>
        <authorList>
            <person name="Wiegand S."/>
            <person name="Jogler M."/>
            <person name="Boedeker C."/>
            <person name="Pinto D."/>
            <person name="Vollmers J."/>
            <person name="Rivas-Marin E."/>
            <person name="Kohn T."/>
            <person name="Peeters S.H."/>
            <person name="Heuer A."/>
            <person name="Rast P."/>
            <person name="Oberbeckmann S."/>
            <person name="Bunk B."/>
            <person name="Jeske O."/>
            <person name="Meyerdierks A."/>
            <person name="Storesund J.E."/>
            <person name="Kallscheuer N."/>
            <person name="Luecker S."/>
            <person name="Lage O.M."/>
            <person name="Pohl T."/>
            <person name="Merkel B.J."/>
            <person name="Hornburger P."/>
            <person name="Mueller R.-W."/>
            <person name="Bruemmer F."/>
            <person name="Labrenz M."/>
            <person name="Spormann A.M."/>
            <person name="Op den Camp H."/>
            <person name="Overmann J."/>
            <person name="Amann R."/>
            <person name="Jetten M.S.M."/>
            <person name="Mascher T."/>
            <person name="Medema M.H."/>
            <person name="Devos D.P."/>
            <person name="Kaster A.-K."/>
            <person name="Ovreas L."/>
            <person name="Rohde M."/>
            <person name="Galperin M.Y."/>
            <person name="Jogler C."/>
        </authorList>
    </citation>
    <scope>NUCLEOTIDE SEQUENCE [LARGE SCALE GENOMIC DNA]</scope>
    <source>
        <strain evidence="2 3">K22_7</strain>
    </source>
</reference>
<accession>A0A517N9T1</accession>
<keyword evidence="3" id="KW-1185">Reference proteome</keyword>
<organism evidence="2 3">
    <name type="scientific">Rubripirellula lacrimiformis</name>
    <dbReference type="NCBI Taxonomy" id="1930273"/>
    <lineage>
        <taxon>Bacteria</taxon>
        <taxon>Pseudomonadati</taxon>
        <taxon>Planctomycetota</taxon>
        <taxon>Planctomycetia</taxon>
        <taxon>Pirellulales</taxon>
        <taxon>Pirellulaceae</taxon>
        <taxon>Rubripirellula</taxon>
    </lineage>
</organism>
<name>A0A517N9T1_9BACT</name>
<proteinExistence type="predicted"/>
<sequence length="92" mass="10470">MFASGGRRVKHVTIDIDSFPIEVHGKQHGASYNGYYKKSVYHPLVASLSVHGDYDRCATRTDRVVLQRQRILRNYCVIILVLGNDKDLINPI</sequence>